<evidence type="ECO:0000313" key="4">
    <source>
        <dbReference type="Proteomes" id="UP001162131"/>
    </source>
</evidence>
<evidence type="ECO:0000313" key="3">
    <source>
        <dbReference type="EMBL" id="CAG9332325.1"/>
    </source>
</evidence>
<feature type="compositionally biased region" description="Basic and acidic residues" evidence="2">
    <location>
        <begin position="1"/>
        <end position="12"/>
    </location>
</feature>
<dbReference type="Proteomes" id="UP001162131">
    <property type="component" value="Unassembled WGS sequence"/>
</dbReference>
<keyword evidence="1" id="KW-0175">Coiled coil</keyword>
<evidence type="ECO:0000256" key="2">
    <source>
        <dbReference type="SAM" id="MobiDB-lite"/>
    </source>
</evidence>
<organism evidence="3 4">
    <name type="scientific">Blepharisma stoltei</name>
    <dbReference type="NCBI Taxonomy" id="1481888"/>
    <lineage>
        <taxon>Eukaryota</taxon>
        <taxon>Sar</taxon>
        <taxon>Alveolata</taxon>
        <taxon>Ciliophora</taxon>
        <taxon>Postciliodesmatophora</taxon>
        <taxon>Heterotrichea</taxon>
        <taxon>Heterotrichida</taxon>
        <taxon>Blepharismidae</taxon>
        <taxon>Blepharisma</taxon>
    </lineage>
</organism>
<feature type="region of interest" description="Disordered" evidence="2">
    <location>
        <begin position="1"/>
        <end position="29"/>
    </location>
</feature>
<accession>A0AAU9K2W5</accession>
<gene>
    <name evidence="3" type="ORF">BSTOLATCC_MIC55775</name>
</gene>
<dbReference type="EMBL" id="CAJZBQ010000054">
    <property type="protein sequence ID" value="CAG9332325.1"/>
    <property type="molecule type" value="Genomic_DNA"/>
</dbReference>
<dbReference type="AlphaFoldDB" id="A0AAU9K2W5"/>
<sequence length="383" mass="44386">MSHDKKLNDKSIRIRSGTPQGRSSFQRSRSPMIEQNISFAINLQSKLDLQNNPKDLERTLFHNSLPKSHSQSKLIFNSLSNSKSPESFFTTTISEIEQMSSDCTTPSTKSTIEKNLDIYALESKINYQMQKLGEECVISLDKFKIYNKMWEELITIENPYSKVLRQIKNGYDEWINFLDKEMKAKSQKIEIINGKLKEATHTLKLLKKRFKKLAVENMELNSNLSDKNKENCYFQEKIESLKLQLKNEKLNGKESLKSLRNDNHTLKDLLKESNDYAKELKGRLKLFRELVNAVKSNGYPVEDIYNQIMKSKAHKQENSIDLKISFSNQSFLNQLPNNEADHLSTVDFIYSPSVDCSDVGEIFTYKEFNEDSVFNALSEIRDV</sequence>
<comment type="caution">
    <text evidence="3">The sequence shown here is derived from an EMBL/GenBank/DDBJ whole genome shotgun (WGS) entry which is preliminary data.</text>
</comment>
<protein>
    <submittedName>
        <fullName evidence="3">Uncharacterized protein</fullName>
    </submittedName>
</protein>
<proteinExistence type="predicted"/>
<reference evidence="3" key="1">
    <citation type="submission" date="2021-09" db="EMBL/GenBank/DDBJ databases">
        <authorList>
            <consortium name="AG Swart"/>
            <person name="Singh M."/>
            <person name="Singh A."/>
            <person name="Seah K."/>
            <person name="Emmerich C."/>
        </authorList>
    </citation>
    <scope>NUCLEOTIDE SEQUENCE</scope>
    <source>
        <strain evidence="3">ATCC30299</strain>
    </source>
</reference>
<feature type="coiled-coil region" evidence="1">
    <location>
        <begin position="189"/>
        <end position="230"/>
    </location>
</feature>
<keyword evidence="4" id="KW-1185">Reference proteome</keyword>
<feature type="compositionally biased region" description="Polar residues" evidence="2">
    <location>
        <begin position="17"/>
        <end position="29"/>
    </location>
</feature>
<name>A0AAU9K2W5_9CILI</name>
<evidence type="ECO:0000256" key="1">
    <source>
        <dbReference type="SAM" id="Coils"/>
    </source>
</evidence>